<proteinExistence type="predicted"/>
<evidence type="ECO:0000313" key="2">
    <source>
        <dbReference type="EMBL" id="REJ28075.1"/>
    </source>
</evidence>
<comment type="caution">
    <text evidence="2">The sequence shown here is derived from an EMBL/GenBank/DDBJ whole genome shotgun (WGS) entry which is preliminary data.</text>
</comment>
<evidence type="ECO:0000256" key="1">
    <source>
        <dbReference type="SAM" id="MobiDB-lite"/>
    </source>
</evidence>
<dbReference type="PROSITE" id="PS51257">
    <property type="entry name" value="PROKAR_LIPOPROTEIN"/>
    <property type="match status" value="1"/>
</dbReference>
<sequence length="269" mass="29852">MLVQLKYAPKSAPRPTHKVYPSPLPVWFSCPSPFVLGQLGEGPFPFGFSRGLSGKTRRPLRTRSGNLRTGHSGPGRENPFPYLSRSSGPSRGKIHFFIANLCEKGIGFQERSEKPVKNLGRFGRRNGRKFLRISPKVIMRCSLPGEMPGPVSPDVLGRKGKANVAGPIARSAQTLPYPRPRTSLTAGFAWMGGWGFFRRKNPPERTGGLCGRLPRRETPAGDGFASESHDAARLSTNTGRPRWRKSFPERFRPSFRLYGSKYCLNQSAI</sequence>
<evidence type="ECO:0000313" key="3">
    <source>
        <dbReference type="Proteomes" id="UP000257014"/>
    </source>
</evidence>
<reference evidence="2 3" key="1">
    <citation type="submission" date="2018-03" db="EMBL/GenBank/DDBJ databases">
        <authorList>
            <person name="Keele B.F."/>
        </authorList>
    </citation>
    <scope>NUCLEOTIDE SEQUENCE [LARGE SCALE GENOMIC DNA]</scope>
    <source>
        <strain evidence="2">ZCTH4_d</strain>
    </source>
</reference>
<dbReference type="EMBL" id="QEWE01000018">
    <property type="protein sequence ID" value="REJ28075.1"/>
    <property type="molecule type" value="Genomic_DNA"/>
</dbReference>
<gene>
    <name evidence="2" type="ORF">C6P37_09520</name>
</gene>
<feature type="region of interest" description="Disordered" evidence="1">
    <location>
        <begin position="205"/>
        <end position="245"/>
    </location>
</feature>
<organism evidence="2 3">
    <name type="scientific">Caldibacillus debilis</name>
    <dbReference type="NCBI Taxonomy" id="301148"/>
    <lineage>
        <taxon>Bacteria</taxon>
        <taxon>Bacillati</taxon>
        <taxon>Bacillota</taxon>
        <taxon>Bacilli</taxon>
        <taxon>Bacillales</taxon>
        <taxon>Bacillaceae</taxon>
        <taxon>Caldibacillus</taxon>
    </lineage>
</organism>
<name>A0A3E0K3T5_9BACI</name>
<dbReference type="AlphaFoldDB" id="A0A3E0K3T5"/>
<dbReference type="Proteomes" id="UP000257014">
    <property type="component" value="Unassembled WGS sequence"/>
</dbReference>
<protein>
    <submittedName>
        <fullName evidence="2">Uncharacterized protein</fullName>
    </submittedName>
</protein>
<accession>A0A3E0K3T5</accession>
<feature type="region of interest" description="Disordered" evidence="1">
    <location>
        <begin position="48"/>
        <end position="83"/>
    </location>
</feature>